<dbReference type="Pfam" id="PF07703">
    <property type="entry name" value="A2M_BRD"/>
    <property type="match status" value="1"/>
</dbReference>
<dbReference type="InterPro" id="IPR014756">
    <property type="entry name" value="Ig_E-set"/>
</dbReference>
<dbReference type="Pfam" id="PF07677">
    <property type="entry name" value="A2M_recep"/>
    <property type="match status" value="1"/>
</dbReference>
<dbReference type="SUPFAM" id="SSF49410">
    <property type="entry name" value="Alpha-macroglobulin receptor domain"/>
    <property type="match status" value="1"/>
</dbReference>
<dbReference type="SUPFAM" id="SSF48239">
    <property type="entry name" value="Terpenoid cyclases/Protein prenyltransferases"/>
    <property type="match status" value="1"/>
</dbReference>
<keyword evidence="3" id="KW-0964">Secreted</keyword>
<dbReference type="InterPro" id="IPR019742">
    <property type="entry name" value="MacrogloblnA2_CS"/>
</dbReference>
<dbReference type="FunFam" id="2.60.40.1930:FF:000001">
    <property type="entry name" value="CD109 isoform 3"/>
    <property type="match status" value="1"/>
</dbReference>
<evidence type="ECO:0000256" key="5">
    <source>
        <dbReference type="ARBA" id="ARBA00022729"/>
    </source>
</evidence>
<dbReference type="InterPro" id="IPR011625">
    <property type="entry name" value="A2M_N_BRD"/>
</dbReference>
<dbReference type="Gene3D" id="2.60.40.10">
    <property type="entry name" value="Immunoglobulins"/>
    <property type="match status" value="2"/>
</dbReference>
<evidence type="ECO:0000256" key="9">
    <source>
        <dbReference type="SAM" id="SignalP"/>
    </source>
</evidence>
<keyword evidence="14" id="KW-1185">Reference proteome</keyword>
<keyword evidence="8" id="KW-0325">Glycoprotein</keyword>
<dbReference type="GO" id="GO:0004867">
    <property type="term" value="F:serine-type endopeptidase inhibitor activity"/>
    <property type="evidence" value="ECO:0007669"/>
    <property type="project" value="UniProtKB-KW"/>
</dbReference>
<dbReference type="InterPro" id="IPR013783">
    <property type="entry name" value="Ig-like_fold"/>
</dbReference>
<dbReference type="InterPro" id="IPR036595">
    <property type="entry name" value="A-macroglobulin_rcpt-bd_sf"/>
</dbReference>
<dbReference type="InterPro" id="IPR009048">
    <property type="entry name" value="A-macroglobulin_rcpt-bd"/>
</dbReference>
<evidence type="ECO:0000259" key="12">
    <source>
        <dbReference type="SMART" id="SM01361"/>
    </source>
</evidence>
<dbReference type="SMART" id="SM01360">
    <property type="entry name" value="A2M"/>
    <property type="match status" value="1"/>
</dbReference>
<evidence type="ECO:0000256" key="3">
    <source>
        <dbReference type="ARBA" id="ARBA00022525"/>
    </source>
</evidence>
<feature type="domain" description="Alpha-2-macroglobulin bait region" evidence="10">
    <location>
        <begin position="440"/>
        <end position="591"/>
    </location>
</feature>
<dbReference type="InterPro" id="IPR008964">
    <property type="entry name" value="Invasin/intimin_cell_adhesion"/>
</dbReference>
<dbReference type="CDD" id="cd02897">
    <property type="entry name" value="A2M_2"/>
    <property type="match status" value="1"/>
</dbReference>
<dbReference type="Pfam" id="PF17791">
    <property type="entry name" value="MG3"/>
    <property type="match status" value="1"/>
</dbReference>
<dbReference type="Gene3D" id="2.60.40.1940">
    <property type="match status" value="1"/>
</dbReference>
<dbReference type="EMBL" id="DYDO01000006">
    <property type="protein sequence ID" value="DBA23306.1"/>
    <property type="molecule type" value="Genomic_DNA"/>
</dbReference>
<dbReference type="InterPro" id="IPR001599">
    <property type="entry name" value="Macroglobln_a2"/>
</dbReference>
<dbReference type="SUPFAM" id="SSF49373">
    <property type="entry name" value="Invasin/intimin cell-adhesion fragments"/>
    <property type="match status" value="1"/>
</dbReference>
<dbReference type="Pfam" id="PF00207">
    <property type="entry name" value="A2M"/>
    <property type="match status" value="1"/>
</dbReference>
<dbReference type="Gene3D" id="2.60.120.1540">
    <property type="match status" value="1"/>
</dbReference>
<dbReference type="FunFam" id="1.50.10.20:FF:000001">
    <property type="entry name" value="CD109 isoform 1"/>
    <property type="match status" value="1"/>
</dbReference>
<evidence type="ECO:0000256" key="4">
    <source>
        <dbReference type="ARBA" id="ARBA00022690"/>
    </source>
</evidence>
<dbReference type="Gene3D" id="2.60.40.690">
    <property type="entry name" value="Alpha-macroglobulin, receptor-binding domain"/>
    <property type="match status" value="2"/>
</dbReference>
<dbReference type="InterPro" id="IPR008930">
    <property type="entry name" value="Terpenoid_cyclase/PrenylTrfase"/>
</dbReference>
<dbReference type="SMART" id="SM01419">
    <property type="entry name" value="Thiol-ester_cl"/>
    <property type="match status" value="1"/>
</dbReference>
<sequence>MVSWVLCAGLVLLQISYSVEAKLHYAVIFSSEVRSQHSETLCVHLEGAQGKSRVQISLNVEEKNISLVDKSFEQESVFSCVPIEVPRPKESEVVGTLHVSISNAEETIVKTSTILVKKRRSKLLVQTDKAVYKPGQTVKFRILSLNEDLQPRDSLDPGKNRIGQWLNVSLNQGMAELSFPLSSEPPLGEYSIRVKDTVHTISVEEYVLPKFEVTLQFPKVVMFNSKQFPLRICGRYTYGKPVQGNYTASVCQKKLLYWWRQVADISKDICAIYSGKLDRLGCDTIDVNAEVFDLKNVAMERKLKGEASITEDGTGIELSTSSEAPITNVINKVSFIDADSNYKSGIPYTGEVKVVDASDNPIPGINVYLTNSAKSINQTLVTDDNGQASFTVETKEWKETITLTAQTNLQILRQFNYLTAKYGSAYLNLKPFYSRSNSFLKLHSLTKVLPCEGQQEVQVEYIIKHMELKSDADHFDLHYLVTSKGSIQEYGTIEVSTENKNEDLHGKTTLKLTLSPGASSSFRAIVYTILPGGDILADSANYKKQQCFHNKVSVGFSPEEILPGLDVSLQIKAAPGSLCGLRVVDQSVVLMKPEKELTADKVYNLFPFSNDGGYDYRVQNYENRCAIDSFLRRRPVERFGYPYYHWPSLHSHDQDVDVYSLFEGIKLKILTSADIQKLKDCPRHPFHRFAMPGLPGMPGRPGFEGPMVMSSMPEPNFRRETARGSILDAEPEEEKEKIRTYFPETWLWELVAIGDSGSADLHPKAPDTITDWNAGAVCLGQSGLGLSPPVSVRVFQPFFVDLTLPYSVVRGETFILKASVFNYLKQCIKIKVTLKPTEELEQTPCTDCIYSSCLCADESKTFYWNLKATKLGEVNITVHTEAVNTKELCENEIPIVPKQGATDTIVKPLLVQPGGVLVEKSHSSLLCIQEGEDTKTEEISLQFPKNILKDSERAYVTVLGDIIGTALQNLDRLLAMPYGCGEQNMVLFSPNIFILQYLHKTHQLTDEIKNKATKFLESGYQRQLTYKRNDGSYSAFGMSDPQGNTWLTAFVVKSFSQARPYIFIDKSHMKDSFTWLQNNRNTTGCFRNIGKLFNSAMKGGVKDEVSLSAYVTIALIESGVPVEDPMVKDAVSCLRKAYVDVSNVYVLAVLSYTFTLCGETELRKAVLDKLEEKAIRGDGQLHWERDSAPPVQDSYWYRAPSSEVEMAAYVLLALLSGPTPDLGKASEIVNWLSKQQNPYGGFSSTQDTIVALQALAKYSELTFSDKSDVTVTVSSGSGIQEKFNVDKNNRLVLQRASLPAANGEYTVTAAGNGCAFVQAVLRYNIPPPRRDTSFSLRAITQSARECLEDPVTNFQIQISVNYTGTRERTNMAVIEVKMLSGYIPMKNTVRKVGHSPVNLSFMVEQDVEVKDLKPATVKVYDYYETDEQAVAEYNHPCNTGKDATICQ</sequence>
<accession>A0AAV3A2E5</accession>
<dbReference type="Pfam" id="PF07678">
    <property type="entry name" value="TED_complement"/>
    <property type="match status" value="1"/>
</dbReference>
<evidence type="ECO:0000256" key="2">
    <source>
        <dbReference type="ARBA" id="ARBA00010952"/>
    </source>
</evidence>
<feature type="chain" id="PRO_5043909761" description="Alpha-2-macroglobulin-like protein 1" evidence="9">
    <location>
        <begin position="22"/>
        <end position="1447"/>
    </location>
</feature>
<gene>
    <name evidence="13" type="ORF">GDO54_014234</name>
</gene>
<dbReference type="SUPFAM" id="SSF81296">
    <property type="entry name" value="E set domains"/>
    <property type="match status" value="1"/>
</dbReference>
<evidence type="ECO:0000256" key="8">
    <source>
        <dbReference type="ARBA" id="ARBA00023180"/>
    </source>
</evidence>
<dbReference type="Gene3D" id="2.20.130.20">
    <property type="match status" value="1"/>
</dbReference>
<dbReference type="InterPro" id="IPR011626">
    <property type="entry name" value="Alpha-macroglobulin_TED"/>
</dbReference>
<dbReference type="Gene3D" id="6.20.50.160">
    <property type="match status" value="1"/>
</dbReference>
<evidence type="ECO:0000256" key="6">
    <source>
        <dbReference type="ARBA" id="ARBA00022900"/>
    </source>
</evidence>
<comment type="caution">
    <text evidence="13">The sequence shown here is derived from an EMBL/GenBank/DDBJ whole genome shotgun (WGS) entry which is preliminary data.</text>
</comment>
<keyword evidence="7" id="KW-1015">Disulfide bond</keyword>
<feature type="domain" description="Alpha-macroglobulin receptor-binding" evidence="12">
    <location>
        <begin position="1369"/>
        <end position="1433"/>
    </location>
</feature>
<dbReference type="Gene3D" id="2.60.40.1930">
    <property type="match status" value="2"/>
</dbReference>
<name>A0AAV3A2E5_PYXAD</name>
<dbReference type="PROSITE" id="PS00477">
    <property type="entry name" value="ALPHA_2_MACROGLOBULIN"/>
    <property type="match status" value="1"/>
</dbReference>
<evidence type="ECO:0000313" key="14">
    <source>
        <dbReference type="Proteomes" id="UP001181693"/>
    </source>
</evidence>
<dbReference type="InterPro" id="IPR041555">
    <property type="entry name" value="MG3"/>
</dbReference>
<feature type="domain" description="Alpha-2-macroglobulin" evidence="11">
    <location>
        <begin position="745"/>
        <end position="834"/>
    </location>
</feature>
<comment type="similarity">
    <text evidence="2">Belongs to the protease inhibitor I39 (alpha-2-macroglobulin) family.</text>
</comment>
<proteinExistence type="inferred from homology"/>
<dbReference type="InterPro" id="IPR050473">
    <property type="entry name" value="A2M/Complement_sys"/>
</dbReference>
<dbReference type="SMART" id="SM01359">
    <property type="entry name" value="A2M_N_2"/>
    <property type="match status" value="1"/>
</dbReference>
<dbReference type="InterPro" id="IPR041813">
    <property type="entry name" value="A2M_TED"/>
</dbReference>
<dbReference type="Proteomes" id="UP001181693">
    <property type="component" value="Unassembled WGS sequence"/>
</dbReference>
<comment type="subcellular location">
    <subcellularLocation>
        <location evidence="1">Secreted</location>
    </subcellularLocation>
</comment>
<dbReference type="Gene3D" id="1.50.10.20">
    <property type="match status" value="1"/>
</dbReference>
<keyword evidence="5 9" id="KW-0732">Signal</keyword>
<reference evidence="13" key="1">
    <citation type="thesis" date="2020" institute="ProQuest LLC" country="789 East Eisenhower Parkway, Ann Arbor, MI, USA">
        <title>Comparative Genomics and Chromosome Evolution.</title>
        <authorList>
            <person name="Mudd A.B."/>
        </authorList>
    </citation>
    <scope>NUCLEOTIDE SEQUENCE</scope>
    <source>
        <strain evidence="13">1538</strain>
        <tissue evidence="13">Blood</tissue>
    </source>
</reference>
<evidence type="ECO:0000259" key="11">
    <source>
        <dbReference type="SMART" id="SM01360"/>
    </source>
</evidence>
<evidence type="ECO:0000259" key="10">
    <source>
        <dbReference type="SMART" id="SM01359"/>
    </source>
</evidence>
<dbReference type="Pfam" id="PF17789">
    <property type="entry name" value="MG4"/>
    <property type="match status" value="1"/>
</dbReference>
<evidence type="ECO:0000256" key="1">
    <source>
        <dbReference type="ARBA" id="ARBA00004613"/>
    </source>
</evidence>
<keyword evidence="6" id="KW-0722">Serine protease inhibitor</keyword>
<protein>
    <recommendedName>
        <fullName evidence="15">Alpha-2-macroglobulin-like protein 1</fullName>
    </recommendedName>
</protein>
<dbReference type="PANTHER" id="PTHR11412:SF182">
    <property type="entry name" value="ALPHA-2-MACROGLOBULIN-LIKE PROTEIN 1"/>
    <property type="match status" value="1"/>
</dbReference>
<organism evidence="13 14">
    <name type="scientific">Pyxicephalus adspersus</name>
    <name type="common">African bullfrog</name>
    <dbReference type="NCBI Taxonomy" id="30357"/>
    <lineage>
        <taxon>Eukaryota</taxon>
        <taxon>Metazoa</taxon>
        <taxon>Chordata</taxon>
        <taxon>Craniata</taxon>
        <taxon>Vertebrata</taxon>
        <taxon>Euteleostomi</taxon>
        <taxon>Amphibia</taxon>
        <taxon>Batrachia</taxon>
        <taxon>Anura</taxon>
        <taxon>Neobatrachia</taxon>
        <taxon>Ranoidea</taxon>
        <taxon>Pyxicephalidae</taxon>
        <taxon>Pyxicephalinae</taxon>
        <taxon>Pyxicephalus</taxon>
    </lineage>
</organism>
<dbReference type="PANTHER" id="PTHR11412">
    <property type="entry name" value="MACROGLOBULIN / COMPLEMENT"/>
    <property type="match status" value="1"/>
</dbReference>
<evidence type="ECO:0008006" key="15">
    <source>
        <dbReference type="Google" id="ProtNLM"/>
    </source>
</evidence>
<evidence type="ECO:0000313" key="13">
    <source>
        <dbReference type="EMBL" id="DBA23306.1"/>
    </source>
</evidence>
<dbReference type="GO" id="GO:0005615">
    <property type="term" value="C:extracellular space"/>
    <property type="evidence" value="ECO:0007669"/>
    <property type="project" value="InterPro"/>
</dbReference>
<evidence type="ECO:0000256" key="7">
    <source>
        <dbReference type="ARBA" id="ARBA00023157"/>
    </source>
</evidence>
<dbReference type="Pfam" id="PF01835">
    <property type="entry name" value="MG2"/>
    <property type="match status" value="1"/>
</dbReference>
<dbReference type="InterPro" id="IPR002890">
    <property type="entry name" value="MG2"/>
</dbReference>
<keyword evidence="4" id="KW-0646">Protease inhibitor</keyword>
<dbReference type="InterPro" id="IPR040839">
    <property type="entry name" value="MG4"/>
</dbReference>
<feature type="signal peptide" evidence="9">
    <location>
        <begin position="1"/>
        <end position="21"/>
    </location>
</feature>
<dbReference type="InterPro" id="IPR047565">
    <property type="entry name" value="Alpha-macroglob_thiol-ester_cl"/>
</dbReference>
<dbReference type="SMART" id="SM01361">
    <property type="entry name" value="A2M_recep"/>
    <property type="match status" value="1"/>
</dbReference>